<name>F9DSY6_9BACL</name>
<reference evidence="1 2" key="1">
    <citation type="submission" date="2011-04" db="EMBL/GenBank/DDBJ databases">
        <authorList>
            <person name="Muzny D."/>
            <person name="Qin X."/>
            <person name="Deng J."/>
            <person name="Jiang H."/>
            <person name="Liu Y."/>
            <person name="Qu J."/>
            <person name="Song X.-Z."/>
            <person name="Zhang L."/>
            <person name="Thornton R."/>
            <person name="Coyle M."/>
            <person name="Francisco L."/>
            <person name="Jackson L."/>
            <person name="Javaid M."/>
            <person name="Korchina V."/>
            <person name="Kovar C."/>
            <person name="Mata R."/>
            <person name="Mathew T."/>
            <person name="Ngo R."/>
            <person name="Nguyen L."/>
            <person name="Nguyen N."/>
            <person name="Okwuonu G."/>
            <person name="Ongeri F."/>
            <person name="Pham C."/>
            <person name="Simmons D."/>
            <person name="Wilczek-Boney K."/>
            <person name="Hale W."/>
            <person name="Jakkamsetti A."/>
            <person name="Pham P."/>
            <person name="Ruth R."/>
            <person name="San Lucas F."/>
            <person name="Warren J."/>
            <person name="Zhang J."/>
            <person name="Zhao Z."/>
            <person name="Zhou C."/>
            <person name="Zhu D."/>
            <person name="Lee S."/>
            <person name="Bess C."/>
            <person name="Blankenburg K."/>
            <person name="Forbes L."/>
            <person name="Fu Q."/>
            <person name="Gubbala S."/>
            <person name="Hirani K."/>
            <person name="Jayaseelan J.C."/>
            <person name="Lara F."/>
            <person name="Munidasa M."/>
            <person name="Palculict T."/>
            <person name="Patil S."/>
            <person name="Pu L.-L."/>
            <person name="Saada N."/>
            <person name="Tang L."/>
            <person name="Weissenberger G."/>
            <person name="Zhu Y."/>
            <person name="Hemphill L."/>
            <person name="Shang Y."/>
            <person name="Youmans B."/>
            <person name="Ayvaz T."/>
            <person name="Ross M."/>
            <person name="Santibanez J."/>
            <person name="Aqrawi P."/>
            <person name="Gross S."/>
            <person name="Joshi V."/>
            <person name="Fowler G."/>
            <person name="Nazareth L."/>
            <person name="Reid J."/>
            <person name="Worley K."/>
            <person name="Petrosino J."/>
            <person name="Highlander S."/>
            <person name="Gibbs R."/>
        </authorList>
    </citation>
    <scope>NUCLEOTIDE SEQUENCE [LARGE SCALE GENOMIC DNA]</scope>
    <source>
        <strain evidence="1 2">2681</strain>
    </source>
</reference>
<evidence type="ECO:0000313" key="1">
    <source>
        <dbReference type="EMBL" id="EGQ26050.1"/>
    </source>
</evidence>
<protein>
    <submittedName>
        <fullName evidence="1">Uncharacterized protein</fullName>
    </submittedName>
</protein>
<evidence type="ECO:0000313" key="2">
    <source>
        <dbReference type="Proteomes" id="UP000005316"/>
    </source>
</evidence>
<gene>
    <name evidence="1" type="ORF">HMPREF9372_1917</name>
</gene>
<organism evidence="1 2">
    <name type="scientific">Sporosarcina newyorkensis 2681</name>
    <dbReference type="NCBI Taxonomy" id="1027292"/>
    <lineage>
        <taxon>Bacteria</taxon>
        <taxon>Bacillati</taxon>
        <taxon>Bacillota</taxon>
        <taxon>Bacilli</taxon>
        <taxon>Bacillales</taxon>
        <taxon>Caryophanaceae</taxon>
        <taxon>Sporosarcina</taxon>
    </lineage>
</organism>
<dbReference type="AlphaFoldDB" id="F9DSY6"/>
<dbReference type="HOGENOM" id="CLU_3030157_0_0_9"/>
<accession>F9DSY6</accession>
<proteinExistence type="predicted"/>
<dbReference type="Proteomes" id="UP000005316">
    <property type="component" value="Unassembled WGS sequence"/>
</dbReference>
<comment type="caution">
    <text evidence="1">The sequence shown here is derived from an EMBL/GenBank/DDBJ whole genome shotgun (WGS) entry which is preliminary data.</text>
</comment>
<dbReference type="EMBL" id="AFPZ01000062">
    <property type="protein sequence ID" value="EGQ26050.1"/>
    <property type="molecule type" value="Genomic_DNA"/>
</dbReference>
<sequence>MSERTLTAPLFTLCKFWRSGTAKSGSLLKKGELKKEGRPRSIENTEVLRFHEIFL</sequence>